<reference evidence="2" key="1">
    <citation type="journal article" date="2023" name="G3 (Bethesda)">
        <title>Genome assembly and association tests identify interacting loci associated with vigor, precocity, and sex in interspecific pistachio rootstocks.</title>
        <authorList>
            <person name="Palmer W."/>
            <person name="Jacygrad E."/>
            <person name="Sagayaradj S."/>
            <person name="Cavanaugh K."/>
            <person name="Han R."/>
            <person name="Bertier L."/>
            <person name="Beede B."/>
            <person name="Kafkas S."/>
            <person name="Golino D."/>
            <person name="Preece J."/>
            <person name="Michelmore R."/>
        </authorList>
    </citation>
    <scope>NUCLEOTIDE SEQUENCE [LARGE SCALE GENOMIC DNA]</scope>
</reference>
<sequence length="81" mass="9086">MENKHSNFAATRETPMLATLVLSLELGARTGGAPVGLDLQSNSDHLEWSHWPRQEETLTSPEKFPVEIVPQSKPPYDMIEK</sequence>
<gene>
    <name evidence="1" type="ORF">Pint_14545</name>
</gene>
<name>A0ACC0Y6V5_9ROSI</name>
<protein>
    <submittedName>
        <fullName evidence="1">Uncharacterized protein</fullName>
    </submittedName>
</protein>
<keyword evidence="2" id="KW-1185">Reference proteome</keyword>
<dbReference type="Proteomes" id="UP001163603">
    <property type="component" value="Chromosome 8"/>
</dbReference>
<accession>A0ACC0Y6V5</accession>
<comment type="caution">
    <text evidence="1">The sequence shown here is derived from an EMBL/GenBank/DDBJ whole genome shotgun (WGS) entry which is preliminary data.</text>
</comment>
<organism evidence="1 2">
    <name type="scientific">Pistacia integerrima</name>
    <dbReference type="NCBI Taxonomy" id="434235"/>
    <lineage>
        <taxon>Eukaryota</taxon>
        <taxon>Viridiplantae</taxon>
        <taxon>Streptophyta</taxon>
        <taxon>Embryophyta</taxon>
        <taxon>Tracheophyta</taxon>
        <taxon>Spermatophyta</taxon>
        <taxon>Magnoliopsida</taxon>
        <taxon>eudicotyledons</taxon>
        <taxon>Gunneridae</taxon>
        <taxon>Pentapetalae</taxon>
        <taxon>rosids</taxon>
        <taxon>malvids</taxon>
        <taxon>Sapindales</taxon>
        <taxon>Anacardiaceae</taxon>
        <taxon>Pistacia</taxon>
    </lineage>
</organism>
<evidence type="ECO:0000313" key="2">
    <source>
        <dbReference type="Proteomes" id="UP001163603"/>
    </source>
</evidence>
<proteinExistence type="predicted"/>
<evidence type="ECO:0000313" key="1">
    <source>
        <dbReference type="EMBL" id="KAJ0030824.1"/>
    </source>
</evidence>
<dbReference type="EMBL" id="CM047743">
    <property type="protein sequence ID" value="KAJ0030824.1"/>
    <property type="molecule type" value="Genomic_DNA"/>
</dbReference>